<dbReference type="AlphaFoldDB" id="A0A4R1B624"/>
<feature type="domain" description="Response regulatory" evidence="22">
    <location>
        <begin position="792"/>
        <end position="915"/>
    </location>
</feature>
<dbReference type="Pfam" id="PF00989">
    <property type="entry name" value="PAS"/>
    <property type="match status" value="1"/>
</dbReference>
<dbReference type="SUPFAM" id="SSF55874">
    <property type="entry name" value="ATPase domain of HSP90 chaperone/DNA topoisomerase II/histidine kinase"/>
    <property type="match status" value="1"/>
</dbReference>
<dbReference type="EC" id="2.7.13.3" evidence="3"/>
<dbReference type="InterPro" id="IPR008207">
    <property type="entry name" value="Sig_transdc_His_kin_Hpt_dom"/>
</dbReference>
<dbReference type="PROSITE" id="PS50885">
    <property type="entry name" value="HAMP"/>
    <property type="match status" value="1"/>
</dbReference>
<keyword evidence="10" id="KW-0067">ATP-binding</keyword>
<dbReference type="Proteomes" id="UP000295443">
    <property type="component" value="Unassembled WGS sequence"/>
</dbReference>
<comment type="subunit">
    <text evidence="15">At low DSF concentrations, interacts with RpfF.</text>
</comment>
<dbReference type="Pfam" id="PF00512">
    <property type="entry name" value="HisKA"/>
    <property type="match status" value="1"/>
</dbReference>
<feature type="modified residue" description="4-aspartylphosphate" evidence="19">
    <location>
        <position position="846"/>
    </location>
</feature>
<feature type="domain" description="Response regulatory" evidence="22">
    <location>
        <begin position="946"/>
        <end position="1065"/>
    </location>
</feature>
<dbReference type="GO" id="GO:0005886">
    <property type="term" value="C:plasma membrane"/>
    <property type="evidence" value="ECO:0007669"/>
    <property type="project" value="UniProtKB-SubCell"/>
</dbReference>
<name>A0A4R1B624_9PROT</name>
<dbReference type="SMART" id="SM00388">
    <property type="entry name" value="HisKA"/>
    <property type="match status" value="1"/>
</dbReference>
<keyword evidence="11 20" id="KW-1133">Transmembrane helix</keyword>
<comment type="catalytic activity">
    <reaction evidence="1">
        <text>ATP + protein L-histidine = ADP + protein N-phospho-L-histidine.</text>
        <dbReference type="EC" id="2.7.13.3"/>
    </reaction>
</comment>
<dbReference type="CDD" id="cd06225">
    <property type="entry name" value="HAMP"/>
    <property type="match status" value="1"/>
</dbReference>
<dbReference type="PROSITE" id="PS50894">
    <property type="entry name" value="HPT"/>
    <property type="match status" value="1"/>
</dbReference>
<feature type="domain" description="HAMP" evidence="24">
    <location>
        <begin position="351"/>
        <end position="403"/>
    </location>
</feature>
<dbReference type="InterPro" id="IPR035965">
    <property type="entry name" value="PAS-like_dom_sf"/>
</dbReference>
<dbReference type="PRINTS" id="PR00344">
    <property type="entry name" value="BCTRLSENSOR"/>
</dbReference>
<dbReference type="InterPro" id="IPR004358">
    <property type="entry name" value="Sig_transdc_His_kin-like_C"/>
</dbReference>
<evidence type="ECO:0000256" key="14">
    <source>
        <dbReference type="ARBA" id="ARBA00058004"/>
    </source>
</evidence>
<dbReference type="PANTHER" id="PTHR45339">
    <property type="entry name" value="HYBRID SIGNAL TRANSDUCTION HISTIDINE KINASE J"/>
    <property type="match status" value="1"/>
</dbReference>
<dbReference type="Pfam" id="PF00672">
    <property type="entry name" value="HAMP"/>
    <property type="match status" value="1"/>
</dbReference>
<keyword evidence="27" id="KW-1185">Reference proteome</keyword>
<proteinExistence type="predicted"/>
<dbReference type="Gene3D" id="1.10.287.130">
    <property type="match status" value="1"/>
</dbReference>
<dbReference type="GO" id="GO:0000155">
    <property type="term" value="F:phosphorelay sensor kinase activity"/>
    <property type="evidence" value="ECO:0007669"/>
    <property type="project" value="InterPro"/>
</dbReference>
<dbReference type="CDD" id="cd00130">
    <property type="entry name" value="PAS"/>
    <property type="match status" value="1"/>
</dbReference>
<dbReference type="CDD" id="cd17546">
    <property type="entry name" value="REC_hyHK_CKI1_RcsC-like"/>
    <property type="match status" value="1"/>
</dbReference>
<evidence type="ECO:0000259" key="23">
    <source>
        <dbReference type="PROSITE" id="PS50112"/>
    </source>
</evidence>
<evidence type="ECO:0000259" key="25">
    <source>
        <dbReference type="PROSITE" id="PS50894"/>
    </source>
</evidence>
<protein>
    <recommendedName>
        <fullName evidence="16">Sensory/regulatory protein RpfC</fullName>
        <ecNumber evidence="3">2.7.13.3</ecNumber>
    </recommendedName>
    <alternativeName>
        <fullName evidence="17">Virulence sensor protein BvgS</fullName>
    </alternativeName>
</protein>
<comment type="caution">
    <text evidence="26">The sequence shown here is derived from an EMBL/GenBank/DDBJ whole genome shotgun (WGS) entry which is preliminary data.</text>
</comment>
<dbReference type="EMBL" id="SJZB01000041">
    <property type="protein sequence ID" value="TCJ13030.1"/>
    <property type="molecule type" value="Genomic_DNA"/>
</dbReference>
<dbReference type="InterPro" id="IPR011006">
    <property type="entry name" value="CheY-like_superfamily"/>
</dbReference>
<keyword evidence="6" id="KW-0808">Transferase</keyword>
<dbReference type="PROSITE" id="PS50109">
    <property type="entry name" value="HIS_KIN"/>
    <property type="match status" value="1"/>
</dbReference>
<evidence type="ECO:0000256" key="6">
    <source>
        <dbReference type="ARBA" id="ARBA00022679"/>
    </source>
</evidence>
<evidence type="ECO:0000256" key="1">
    <source>
        <dbReference type="ARBA" id="ARBA00000085"/>
    </source>
</evidence>
<comment type="subcellular location">
    <subcellularLocation>
        <location evidence="2">Cell membrane</location>
        <topology evidence="2">Multi-pass membrane protein</topology>
    </subcellularLocation>
</comment>
<evidence type="ECO:0000313" key="26">
    <source>
        <dbReference type="EMBL" id="TCJ13030.1"/>
    </source>
</evidence>
<keyword evidence="13 20" id="KW-0472">Membrane</keyword>
<evidence type="ECO:0000256" key="20">
    <source>
        <dbReference type="SAM" id="Phobius"/>
    </source>
</evidence>
<dbReference type="InterPro" id="IPR003594">
    <property type="entry name" value="HATPase_dom"/>
</dbReference>
<dbReference type="RefSeq" id="WP_131447428.1">
    <property type="nucleotide sequence ID" value="NZ_SJZB01000041.1"/>
</dbReference>
<dbReference type="SMART" id="SM00387">
    <property type="entry name" value="HATPase_c"/>
    <property type="match status" value="1"/>
</dbReference>
<keyword evidence="5 19" id="KW-0597">Phosphoprotein</keyword>
<dbReference type="Gene3D" id="3.40.50.2300">
    <property type="match status" value="2"/>
</dbReference>
<dbReference type="CDD" id="cd00156">
    <property type="entry name" value="REC"/>
    <property type="match status" value="1"/>
</dbReference>
<keyword evidence="8" id="KW-0547">Nucleotide-binding</keyword>
<organism evidence="26 27">
    <name type="scientific">Parasulfuritortus cantonensis</name>
    <dbReference type="NCBI Taxonomy" id="2528202"/>
    <lineage>
        <taxon>Bacteria</taxon>
        <taxon>Pseudomonadati</taxon>
        <taxon>Pseudomonadota</taxon>
        <taxon>Betaproteobacteria</taxon>
        <taxon>Nitrosomonadales</taxon>
        <taxon>Thiobacillaceae</taxon>
        <taxon>Parasulfuritortus</taxon>
    </lineage>
</organism>
<evidence type="ECO:0000256" key="3">
    <source>
        <dbReference type="ARBA" id="ARBA00012438"/>
    </source>
</evidence>
<dbReference type="Gene3D" id="3.30.565.10">
    <property type="entry name" value="Histidine kinase-like ATPase, C-terminal domain"/>
    <property type="match status" value="1"/>
</dbReference>
<dbReference type="FunFam" id="3.30.565.10:FF:000010">
    <property type="entry name" value="Sensor histidine kinase RcsC"/>
    <property type="match status" value="1"/>
</dbReference>
<dbReference type="GO" id="GO:0006355">
    <property type="term" value="P:regulation of DNA-templated transcription"/>
    <property type="evidence" value="ECO:0007669"/>
    <property type="project" value="InterPro"/>
</dbReference>
<dbReference type="SMART" id="SM00304">
    <property type="entry name" value="HAMP"/>
    <property type="match status" value="1"/>
</dbReference>
<feature type="domain" description="HPt" evidence="25">
    <location>
        <begin position="1101"/>
        <end position="1196"/>
    </location>
</feature>
<feature type="modified residue" description="4-aspartylphosphate" evidence="19">
    <location>
        <position position="995"/>
    </location>
</feature>
<evidence type="ECO:0000256" key="16">
    <source>
        <dbReference type="ARBA" id="ARBA00068150"/>
    </source>
</evidence>
<evidence type="ECO:0000256" key="7">
    <source>
        <dbReference type="ARBA" id="ARBA00022692"/>
    </source>
</evidence>
<feature type="modified residue" description="Phosphohistidine" evidence="18">
    <location>
        <position position="1140"/>
    </location>
</feature>
<evidence type="ECO:0000256" key="12">
    <source>
        <dbReference type="ARBA" id="ARBA00023012"/>
    </source>
</evidence>
<dbReference type="Gene3D" id="6.10.340.10">
    <property type="match status" value="1"/>
</dbReference>
<dbReference type="SUPFAM" id="SSF52172">
    <property type="entry name" value="CheY-like"/>
    <property type="match status" value="2"/>
</dbReference>
<sequence>MRGYSSISFRLSFLIALLILATGGLIGWLSIHQFTRDMENTERRALNYSARAVGEHFRDAVVKQLSRDVLTLDGEPDLARLGVWARAGRPTAETRRHVREVFDALIRNRPEYLSVHFVGVGDGGRELVRVQRDPATGAIGGDDGVLPRLGNRPEYRLGIALPFGEVYFSDIGLRREAGRIATPHRVVIRAVTPVHDADGEPLGIVMIELDMWSVFEEMRRTLLAEEGYYLFNERGYCLVAPAGQACGFGFEFPGVGEGAELDRYLPTLGRVILNGIPEETTLVDRLARPRPVVVGARSLALDGGLTERRIVLVVTAPYETGAVTLATAGRAGVTTVLLLLAGSLLAWLAVRGITRPLRQMTASVEAFAAGRGDLDLASDRSDEVGILARAFVAMRGQVRERAQREAEERSRLMVESANTGIFGLDREGRISFVNPAAERMLGYSAAEMLGRSAHDLFHSRRADGSVYPVDECPKTVAIRTGQSQRAPEEVFWRKDGSAMPVSYTVAPLKRGSGEEGVVVTFEDHTQEAAARRALIEAKEAAEAATKAKSEFLATMSHEIRTPMNGVLGMAQLLEETELDTEQRDYVATITQSGNALLTVINDILDFSKIEAGRLGLDPIAFDLRRSVYDVARLLMPRAAEKGLELVVGYDEGCPVQVLGDAGRVRQVLLNLAGNAVKFTEHGHVLIEVHCEAEPNGDRIGVRIAVSDTGIGIPHEVQERLFESFTQADSSMSRRYGGTGLGLAISRRLIGLMGGEIGLDSEPGRGSTFWIRLSLPVVSAIPTLPAAELRGRHALVVDDLEVNRRIVERMLEHFGMTVEHADSGAAALDRLHGMATGGRRFDVAILDFMMPAMDGAGLIRSMRADPDPAIADLPAVLLSSSGQKGDADYYRRLGFNGYLPKPVEAGSLQRVLAAVMGLAGRREHLVTRHLVEEAAASAAGAAALHGRVLLVEDVPTNQKVATLMLKRLGLGVELAEDGAQALQAWRARDYGLILMDCQMPVMDGYEASRAIRRLEAESGRPRTAIVALTAHALPAERDRCLEAGMDDFLSKPFKPDELAGVLARWLPGSDLPPAQGPAAAAGAGTAAGVLDATVLAELREGLGDDFPAMVKVYLDSTPGLLAELTAAVARADAAEVARLAHGLRSSSATFGALRLAELAQALETHGRAGEVADAVFADLEAEAARVAQALTSLPKEL</sequence>
<dbReference type="CDD" id="cd18773">
    <property type="entry name" value="PDC1_HK_sensor"/>
    <property type="match status" value="1"/>
</dbReference>
<dbReference type="Pfam" id="PF02518">
    <property type="entry name" value="HATPase_c"/>
    <property type="match status" value="1"/>
</dbReference>
<dbReference type="InterPro" id="IPR013767">
    <property type="entry name" value="PAS_fold"/>
</dbReference>
<keyword evidence="12" id="KW-0902">Two-component regulatory system</keyword>
<evidence type="ECO:0000259" key="21">
    <source>
        <dbReference type="PROSITE" id="PS50109"/>
    </source>
</evidence>
<evidence type="ECO:0000259" key="24">
    <source>
        <dbReference type="PROSITE" id="PS50885"/>
    </source>
</evidence>
<dbReference type="InterPro" id="IPR005467">
    <property type="entry name" value="His_kinase_dom"/>
</dbReference>
<evidence type="ECO:0000256" key="10">
    <source>
        <dbReference type="ARBA" id="ARBA00022840"/>
    </source>
</evidence>
<keyword evidence="4" id="KW-1003">Cell membrane</keyword>
<reference evidence="26 27" key="1">
    <citation type="submission" date="2019-03" db="EMBL/GenBank/DDBJ databases">
        <title>Genome sequence of Thiobacillaceae bacterium LSR1, a sulfur-oxidizing bacterium isolated from freshwater sediment.</title>
        <authorList>
            <person name="Li S."/>
        </authorList>
    </citation>
    <scope>NUCLEOTIDE SEQUENCE [LARGE SCALE GENOMIC DNA]</scope>
    <source>
        <strain evidence="26 27">LSR1</strain>
    </source>
</reference>
<evidence type="ECO:0000256" key="19">
    <source>
        <dbReference type="PROSITE-ProRule" id="PRU00169"/>
    </source>
</evidence>
<dbReference type="FunFam" id="1.10.287.130:FF:000002">
    <property type="entry name" value="Two-component osmosensing histidine kinase"/>
    <property type="match status" value="1"/>
</dbReference>
<dbReference type="InterPro" id="IPR000014">
    <property type="entry name" value="PAS"/>
</dbReference>
<dbReference type="SMART" id="SM00448">
    <property type="entry name" value="REC"/>
    <property type="match status" value="2"/>
</dbReference>
<dbReference type="SMART" id="SM00091">
    <property type="entry name" value="PAS"/>
    <property type="match status" value="1"/>
</dbReference>
<evidence type="ECO:0000256" key="13">
    <source>
        <dbReference type="ARBA" id="ARBA00023136"/>
    </source>
</evidence>
<dbReference type="PANTHER" id="PTHR45339:SF1">
    <property type="entry name" value="HYBRID SIGNAL TRANSDUCTION HISTIDINE KINASE J"/>
    <property type="match status" value="1"/>
</dbReference>
<evidence type="ECO:0000256" key="4">
    <source>
        <dbReference type="ARBA" id="ARBA00022475"/>
    </source>
</evidence>
<evidence type="ECO:0000256" key="2">
    <source>
        <dbReference type="ARBA" id="ARBA00004651"/>
    </source>
</evidence>
<dbReference type="Pfam" id="PF01627">
    <property type="entry name" value="Hpt"/>
    <property type="match status" value="1"/>
</dbReference>
<dbReference type="OrthoDB" id="8552871at2"/>
<comment type="function">
    <text evidence="14">Member of the two-component regulatory system BvgS/BvgA. Phosphorylates BvgA via a four-step phosphorelay in response to environmental signals.</text>
</comment>
<dbReference type="SUPFAM" id="SSF158472">
    <property type="entry name" value="HAMP domain-like"/>
    <property type="match status" value="1"/>
</dbReference>
<dbReference type="PROSITE" id="PS50110">
    <property type="entry name" value="RESPONSE_REGULATORY"/>
    <property type="match status" value="2"/>
</dbReference>
<dbReference type="SUPFAM" id="SSF47226">
    <property type="entry name" value="Histidine-containing phosphotransfer domain, HPT domain"/>
    <property type="match status" value="1"/>
</dbReference>
<evidence type="ECO:0000256" key="8">
    <source>
        <dbReference type="ARBA" id="ARBA00022741"/>
    </source>
</evidence>
<accession>A0A4R1B624</accession>
<dbReference type="CDD" id="cd16922">
    <property type="entry name" value="HATPase_EvgS-ArcB-TorS-like"/>
    <property type="match status" value="1"/>
</dbReference>
<dbReference type="PROSITE" id="PS50112">
    <property type="entry name" value="PAS"/>
    <property type="match status" value="1"/>
</dbReference>
<dbReference type="InterPro" id="IPR001789">
    <property type="entry name" value="Sig_transdc_resp-reg_receiver"/>
</dbReference>
<evidence type="ECO:0000256" key="18">
    <source>
        <dbReference type="PROSITE-ProRule" id="PRU00110"/>
    </source>
</evidence>
<dbReference type="GO" id="GO:0005524">
    <property type="term" value="F:ATP binding"/>
    <property type="evidence" value="ECO:0007669"/>
    <property type="project" value="UniProtKB-KW"/>
</dbReference>
<dbReference type="NCBIfam" id="TIGR00229">
    <property type="entry name" value="sensory_box"/>
    <property type="match status" value="1"/>
</dbReference>
<evidence type="ECO:0000256" key="15">
    <source>
        <dbReference type="ARBA" id="ARBA00064003"/>
    </source>
</evidence>
<dbReference type="InterPro" id="IPR003660">
    <property type="entry name" value="HAMP_dom"/>
</dbReference>
<feature type="transmembrane region" description="Helical" evidence="20">
    <location>
        <begin position="12"/>
        <end position="31"/>
    </location>
</feature>
<dbReference type="InterPro" id="IPR003661">
    <property type="entry name" value="HisK_dim/P_dom"/>
</dbReference>
<dbReference type="Pfam" id="PF00072">
    <property type="entry name" value="Response_reg"/>
    <property type="match status" value="2"/>
</dbReference>
<evidence type="ECO:0000256" key="5">
    <source>
        <dbReference type="ARBA" id="ARBA00022553"/>
    </source>
</evidence>
<feature type="domain" description="PAS" evidence="23">
    <location>
        <begin position="406"/>
        <end position="458"/>
    </location>
</feature>
<dbReference type="SUPFAM" id="SSF47384">
    <property type="entry name" value="Homodimeric domain of signal transducing histidine kinase"/>
    <property type="match status" value="1"/>
</dbReference>
<evidence type="ECO:0000256" key="11">
    <source>
        <dbReference type="ARBA" id="ARBA00022989"/>
    </source>
</evidence>
<feature type="domain" description="Histidine kinase" evidence="21">
    <location>
        <begin position="554"/>
        <end position="776"/>
    </location>
</feature>
<evidence type="ECO:0000259" key="22">
    <source>
        <dbReference type="PROSITE" id="PS50110"/>
    </source>
</evidence>
<keyword evidence="9" id="KW-0418">Kinase</keyword>
<dbReference type="InterPro" id="IPR036641">
    <property type="entry name" value="HPT_dom_sf"/>
</dbReference>
<evidence type="ECO:0000256" key="9">
    <source>
        <dbReference type="ARBA" id="ARBA00022777"/>
    </source>
</evidence>
<dbReference type="SUPFAM" id="SSF103190">
    <property type="entry name" value="Sensory domain-like"/>
    <property type="match status" value="1"/>
</dbReference>
<gene>
    <name evidence="26" type="ORF">EZJ19_10715</name>
</gene>
<dbReference type="SMART" id="SM00073">
    <property type="entry name" value="HPT"/>
    <property type="match status" value="1"/>
</dbReference>
<dbReference type="InterPro" id="IPR036890">
    <property type="entry name" value="HATPase_C_sf"/>
</dbReference>
<evidence type="ECO:0000313" key="27">
    <source>
        <dbReference type="Proteomes" id="UP000295443"/>
    </source>
</evidence>
<dbReference type="Gene3D" id="3.30.450.20">
    <property type="entry name" value="PAS domain"/>
    <property type="match status" value="2"/>
</dbReference>
<keyword evidence="7 20" id="KW-0812">Transmembrane</keyword>
<dbReference type="Gene3D" id="1.20.120.160">
    <property type="entry name" value="HPT domain"/>
    <property type="match status" value="1"/>
</dbReference>
<dbReference type="SUPFAM" id="SSF55785">
    <property type="entry name" value="PYP-like sensor domain (PAS domain)"/>
    <property type="match status" value="1"/>
</dbReference>
<dbReference type="InterPro" id="IPR029151">
    <property type="entry name" value="Sensor-like_sf"/>
</dbReference>
<dbReference type="InterPro" id="IPR036097">
    <property type="entry name" value="HisK_dim/P_sf"/>
</dbReference>
<evidence type="ECO:0000256" key="17">
    <source>
        <dbReference type="ARBA" id="ARBA00070152"/>
    </source>
</evidence>
<dbReference type="CDD" id="cd00082">
    <property type="entry name" value="HisKA"/>
    <property type="match status" value="1"/>
</dbReference>